<dbReference type="InterPro" id="IPR025724">
    <property type="entry name" value="GAG-pre-integrase_dom"/>
</dbReference>
<evidence type="ECO:0000259" key="4">
    <source>
        <dbReference type="PROSITE" id="PS50994"/>
    </source>
</evidence>
<dbReference type="GO" id="GO:0008270">
    <property type="term" value="F:zinc ion binding"/>
    <property type="evidence" value="ECO:0007669"/>
    <property type="project" value="UniProtKB-KW"/>
</dbReference>
<proteinExistence type="predicted"/>
<dbReference type="PROSITE" id="PS50994">
    <property type="entry name" value="INTEGRASE"/>
    <property type="match status" value="1"/>
</dbReference>
<evidence type="ECO:0000256" key="2">
    <source>
        <dbReference type="PROSITE-ProRule" id="PRU00047"/>
    </source>
</evidence>
<dbReference type="Pfam" id="PF13976">
    <property type="entry name" value="gag_pre-integrs"/>
    <property type="match status" value="1"/>
</dbReference>
<dbReference type="GO" id="GO:0004190">
    <property type="term" value="F:aspartic-type endopeptidase activity"/>
    <property type="evidence" value="ECO:0007669"/>
    <property type="project" value="UniProtKB-KW"/>
</dbReference>
<dbReference type="OrthoDB" id="1002534at2759"/>
<dbReference type="PROSITE" id="PS50158">
    <property type="entry name" value="ZF_CCHC"/>
    <property type="match status" value="1"/>
</dbReference>
<dbReference type="EMBL" id="AWWV01008264">
    <property type="protein sequence ID" value="OMO91924.1"/>
    <property type="molecule type" value="Genomic_DNA"/>
</dbReference>
<dbReference type="InterPro" id="IPR036397">
    <property type="entry name" value="RNaseH_sf"/>
</dbReference>
<dbReference type="InterPro" id="IPR054722">
    <property type="entry name" value="PolX-like_BBD"/>
</dbReference>
<comment type="caution">
    <text evidence="5">The sequence shown here is derived from an EMBL/GenBank/DDBJ whole genome shotgun (WGS) entry which is preliminary data.</text>
</comment>
<dbReference type="InterPro" id="IPR001878">
    <property type="entry name" value="Znf_CCHC"/>
</dbReference>
<dbReference type="Proteomes" id="UP000188268">
    <property type="component" value="Unassembled WGS sequence"/>
</dbReference>
<keyword evidence="2" id="KW-0862">Zinc</keyword>
<dbReference type="SMART" id="SM00343">
    <property type="entry name" value="ZnF_C2HC"/>
    <property type="match status" value="1"/>
</dbReference>
<dbReference type="GO" id="GO:0015074">
    <property type="term" value="P:DNA integration"/>
    <property type="evidence" value="ECO:0007669"/>
    <property type="project" value="InterPro"/>
</dbReference>
<accession>A0A1R3JAR6</accession>
<keyword evidence="1" id="KW-0378">Hydrolase</keyword>
<sequence length="1192" mass="132371">MASHSTSSTDITQINATNHLPLKLNSTNFPSWQLQLDSLLVSLDLNGYVDGTHPCPAKSLTTDGTATLNPAFTKWVRQDKLILHAIVASVSEAVVPMIVSSKSSQEAMSKLTNIFAGKTRSRVMSLKKKLTLSTQGTKSVADYIQSVRSTADELALAQAPVSEDDQIIFILNGLNPEFREISTAIRARETAISLEELHDKLTDFEAVIKQDELTAVPTIMAHLTTRGKGPQNRNYVQPRGNNFRGNSHHFHNNYSSFQKKRPNQFQSSFNSNRPTCQLCGKVGHIAKTCRQFTISTASTPVANIVQSSNYADAQNWVVDSAATNHVTSDLNNLSLYTDYGGPEEILVGDGSGLKIAHTGSVTLTTAPKPLILSDVLHVPKMQRDLISVSKFCRTNDVSVHFFPYHLLVKDLSTGAPLVKGHNKNDLYELPKTTSLATAKKTFAFITQKSSIDVWHRRLGHPSSRILNFMLNSFGLSFDVSNKITDCNSCLCNKSHQLPFNDSSLSSSRPLELLYSDVWGPTRIQSTDGYRFYVIFVDHYSKFTWLFPLKYKSDVSRIFPAFKAFVEKQFNTQILTVYSDNGGEYESLSSLLASHGIKHLQTPPHTPQHNGVSERKHRHIVETVQQVSAAKTLPVVSDDSLVSFIPSTSVPKSPVCSVVPSSSSVLTSSQGNDTLPSSLNSITTQTQQTQTLPQTTRTHSMVTRSQNNIFKPKQAYIVSKHTLPEPTEPSCVSQAIKKSEWREAMTVKFNALVKNRTWTLVPPCTGQNVVGNKWVYRIKRKPHGSIDRFKARLVAKGFHQRPGLDFTETFSTVIKPTTIRTVLCIALSSGWSLKQLDVNNAFLQGTLTDEVYMAQPPGFEDKDHPSHVCKLHKAIYGLKQAPRAWYQELSTFLLQYGFINSTADASLFVYKSGSDVIYFLVYVDDLIVTGNNQHVVDQFLAQLSHRFSLKDLGNLNFFLGVEVISTASGLFLSQHKYIRDLLDKFDMSNAKETVTPMAAGIQLKLQDGTSPADATLQTISRLLAIGLVNLDDRTSTTAYIHLSWKQSCLLEISQLKTVARSSTEAEYRAVANTAAEILWLKNLLSELHVTSTHQPQLLCDNVGATYLSANPVFHSRMKHLALDYHFVRQHVSLGAFKVSYVSTKEQLADGLTKSLARQRFLFLRSKTGVTDGSTVLRGHVKESKQPLHKSSQL</sequence>
<feature type="domain" description="CCHC-type" evidence="3">
    <location>
        <begin position="276"/>
        <end position="291"/>
    </location>
</feature>
<dbReference type="Pfam" id="PF00665">
    <property type="entry name" value="rve"/>
    <property type="match status" value="1"/>
</dbReference>
<keyword evidence="2" id="KW-0863">Zinc-finger</keyword>
<evidence type="ECO:0000313" key="5">
    <source>
        <dbReference type="EMBL" id="OMO91924.1"/>
    </source>
</evidence>
<organism evidence="5 6">
    <name type="scientific">Corchorus capsularis</name>
    <name type="common">Jute</name>
    <dbReference type="NCBI Taxonomy" id="210143"/>
    <lineage>
        <taxon>Eukaryota</taxon>
        <taxon>Viridiplantae</taxon>
        <taxon>Streptophyta</taxon>
        <taxon>Embryophyta</taxon>
        <taxon>Tracheophyta</taxon>
        <taxon>Spermatophyta</taxon>
        <taxon>Magnoliopsida</taxon>
        <taxon>eudicotyledons</taxon>
        <taxon>Gunneridae</taxon>
        <taxon>Pentapetalae</taxon>
        <taxon>rosids</taxon>
        <taxon>malvids</taxon>
        <taxon>Malvales</taxon>
        <taxon>Malvaceae</taxon>
        <taxon>Grewioideae</taxon>
        <taxon>Apeibeae</taxon>
        <taxon>Corchorus</taxon>
    </lineage>
</organism>
<keyword evidence="6" id="KW-1185">Reference proteome</keyword>
<dbReference type="InterPro" id="IPR012337">
    <property type="entry name" value="RNaseH-like_sf"/>
</dbReference>
<evidence type="ECO:0000313" key="6">
    <source>
        <dbReference type="Proteomes" id="UP000188268"/>
    </source>
</evidence>
<name>A0A1R3JAR6_COCAP</name>
<dbReference type="GO" id="GO:0003676">
    <property type="term" value="F:nucleic acid binding"/>
    <property type="evidence" value="ECO:0007669"/>
    <property type="project" value="InterPro"/>
</dbReference>
<dbReference type="OMA" id="SEWREAM"/>
<gene>
    <name evidence="5" type="ORF">CCACVL1_06958</name>
</gene>
<keyword evidence="1" id="KW-0064">Aspartyl protease</keyword>
<keyword evidence="1" id="KW-0645">Protease</keyword>
<keyword evidence="2" id="KW-0479">Metal-binding</keyword>
<dbReference type="SUPFAM" id="SSF53098">
    <property type="entry name" value="Ribonuclease H-like"/>
    <property type="match status" value="1"/>
</dbReference>
<dbReference type="InterPro" id="IPR001584">
    <property type="entry name" value="Integrase_cat-core"/>
</dbReference>
<dbReference type="Pfam" id="PF22936">
    <property type="entry name" value="Pol_BBD"/>
    <property type="match status" value="1"/>
</dbReference>
<dbReference type="STRING" id="210143.A0A1R3JAR6"/>
<dbReference type="Gramene" id="OMO91924">
    <property type="protein sequence ID" value="OMO91924"/>
    <property type="gene ID" value="CCACVL1_06958"/>
</dbReference>
<dbReference type="SUPFAM" id="SSF57756">
    <property type="entry name" value="Retrovirus zinc finger-like domains"/>
    <property type="match status" value="1"/>
</dbReference>
<dbReference type="PANTHER" id="PTHR47481:SF9">
    <property type="entry name" value="RETROTRANSPOSON GAG DOMAIN-CONTAINING PROTEIN"/>
    <property type="match status" value="1"/>
</dbReference>
<dbReference type="InterPro" id="IPR043502">
    <property type="entry name" value="DNA/RNA_pol_sf"/>
</dbReference>
<dbReference type="CDD" id="cd09272">
    <property type="entry name" value="RNase_HI_RT_Ty1"/>
    <property type="match status" value="1"/>
</dbReference>
<dbReference type="Pfam" id="PF14223">
    <property type="entry name" value="Retrotran_gag_2"/>
    <property type="match status" value="1"/>
</dbReference>
<feature type="domain" description="Integrase catalytic" evidence="4">
    <location>
        <begin position="505"/>
        <end position="667"/>
    </location>
</feature>
<evidence type="ECO:0000259" key="3">
    <source>
        <dbReference type="PROSITE" id="PS50158"/>
    </source>
</evidence>
<dbReference type="Pfam" id="PF07727">
    <property type="entry name" value="RVT_2"/>
    <property type="match status" value="1"/>
</dbReference>
<reference evidence="5 6" key="1">
    <citation type="submission" date="2013-09" db="EMBL/GenBank/DDBJ databases">
        <title>Corchorus capsularis genome sequencing.</title>
        <authorList>
            <person name="Alam M."/>
            <person name="Haque M.S."/>
            <person name="Islam M.S."/>
            <person name="Emdad E.M."/>
            <person name="Islam M.M."/>
            <person name="Ahmed B."/>
            <person name="Halim A."/>
            <person name="Hossen Q.M.M."/>
            <person name="Hossain M.Z."/>
            <person name="Ahmed R."/>
            <person name="Khan M.M."/>
            <person name="Islam R."/>
            <person name="Rashid M.M."/>
            <person name="Khan S.A."/>
            <person name="Rahman M.S."/>
            <person name="Alam M."/>
        </authorList>
    </citation>
    <scope>NUCLEOTIDE SEQUENCE [LARGE SCALE GENOMIC DNA]</scope>
    <source>
        <strain evidence="6">cv. CVL-1</strain>
        <tissue evidence="5">Whole seedling</tissue>
    </source>
</reference>
<dbReference type="PANTHER" id="PTHR47481">
    <property type="match status" value="1"/>
</dbReference>
<dbReference type="InterPro" id="IPR036875">
    <property type="entry name" value="Znf_CCHC_sf"/>
</dbReference>
<evidence type="ECO:0000256" key="1">
    <source>
        <dbReference type="ARBA" id="ARBA00022750"/>
    </source>
</evidence>
<dbReference type="InterPro" id="IPR013103">
    <property type="entry name" value="RVT_2"/>
</dbReference>
<protein>
    <submittedName>
        <fullName evidence="5">Integrase, catalytic core</fullName>
    </submittedName>
</protein>
<dbReference type="SUPFAM" id="SSF56672">
    <property type="entry name" value="DNA/RNA polymerases"/>
    <property type="match status" value="1"/>
</dbReference>
<dbReference type="AlphaFoldDB" id="A0A1R3JAR6"/>
<dbReference type="Gene3D" id="3.30.420.10">
    <property type="entry name" value="Ribonuclease H-like superfamily/Ribonuclease H"/>
    <property type="match status" value="1"/>
</dbReference>